<dbReference type="PROSITE" id="PS50017">
    <property type="entry name" value="DEATH_DOMAIN"/>
    <property type="match status" value="1"/>
</dbReference>
<feature type="domain" description="Death" evidence="6">
    <location>
        <begin position="1043"/>
        <end position="1110"/>
    </location>
</feature>
<dbReference type="InterPro" id="IPR050216">
    <property type="entry name" value="LRR_domain-containing"/>
</dbReference>
<dbReference type="InterPro" id="IPR001611">
    <property type="entry name" value="Leu-rich_rpt"/>
</dbReference>
<evidence type="ECO:0000256" key="1">
    <source>
        <dbReference type="ARBA" id="ARBA00022614"/>
    </source>
</evidence>
<evidence type="ECO:0000259" key="7">
    <source>
        <dbReference type="PROSITE" id="PS51424"/>
    </source>
</evidence>
<dbReference type="SMART" id="SM00364">
    <property type="entry name" value="LRR_BAC"/>
    <property type="match status" value="4"/>
</dbReference>
<dbReference type="CDD" id="cd01670">
    <property type="entry name" value="Death"/>
    <property type="match status" value="1"/>
</dbReference>
<dbReference type="Gene3D" id="1.10.533.10">
    <property type="entry name" value="Death Domain, Fas"/>
    <property type="match status" value="1"/>
</dbReference>
<dbReference type="AlphaFoldDB" id="A0A6P8I5J8"/>
<dbReference type="GO" id="GO:0005524">
    <property type="term" value="F:ATP binding"/>
    <property type="evidence" value="ECO:0007669"/>
    <property type="project" value="UniProtKB-KW"/>
</dbReference>
<protein>
    <submittedName>
        <fullName evidence="9 10">Malignant fibrous histiocytoma-amplified sequence 1 homolog</fullName>
    </submittedName>
</protein>
<dbReference type="InterPro" id="IPR000488">
    <property type="entry name" value="Death_dom"/>
</dbReference>
<evidence type="ECO:0000256" key="4">
    <source>
        <dbReference type="SAM" id="Coils"/>
    </source>
</evidence>
<evidence type="ECO:0000313" key="8">
    <source>
        <dbReference type="Proteomes" id="UP000515163"/>
    </source>
</evidence>
<dbReference type="Pfam" id="PF08477">
    <property type="entry name" value="Roc"/>
    <property type="match status" value="1"/>
</dbReference>
<keyword evidence="1" id="KW-0433">Leucine-rich repeat</keyword>
<dbReference type="Pfam" id="PF25497">
    <property type="entry name" value="COR-B"/>
    <property type="match status" value="1"/>
</dbReference>
<keyword evidence="8" id="KW-1185">Reference proteome</keyword>
<keyword evidence="3" id="KW-0547">Nucleotide-binding</keyword>
<dbReference type="KEGG" id="aten:116296383"/>
<proteinExistence type="predicted"/>
<dbReference type="PROSITE" id="PS51424">
    <property type="entry name" value="ROC"/>
    <property type="match status" value="1"/>
</dbReference>
<dbReference type="SMART" id="SM00369">
    <property type="entry name" value="LRR_TYP"/>
    <property type="match status" value="8"/>
</dbReference>
<gene>
    <name evidence="9 10" type="primary">LOC116296383</name>
</gene>
<dbReference type="PROSITE" id="PS51450">
    <property type="entry name" value="LRR"/>
    <property type="match status" value="3"/>
</dbReference>
<dbReference type="GeneID" id="116296383"/>
<dbReference type="InterPro" id="IPR057263">
    <property type="entry name" value="COR-B"/>
</dbReference>
<dbReference type="Pfam" id="PF23598">
    <property type="entry name" value="LRR_14"/>
    <property type="match status" value="2"/>
</dbReference>
<evidence type="ECO:0000256" key="3">
    <source>
        <dbReference type="ARBA" id="ARBA00022741"/>
    </source>
</evidence>
<dbReference type="InterPro" id="IPR027417">
    <property type="entry name" value="P-loop_NTPase"/>
</dbReference>
<dbReference type="InterPro" id="IPR032675">
    <property type="entry name" value="LRR_dom_sf"/>
</dbReference>
<dbReference type="SUPFAM" id="SSF52058">
    <property type="entry name" value="L domain-like"/>
    <property type="match status" value="1"/>
</dbReference>
<dbReference type="GO" id="GO:0007165">
    <property type="term" value="P:signal transduction"/>
    <property type="evidence" value="ECO:0007669"/>
    <property type="project" value="InterPro"/>
</dbReference>
<name>A0A6P8I5J8_ACTTE</name>
<keyword evidence="4" id="KW-0175">Coiled coil</keyword>
<dbReference type="InterPro" id="IPR055414">
    <property type="entry name" value="LRR_R13L4/SHOC2-like"/>
</dbReference>
<evidence type="ECO:0000313" key="10">
    <source>
        <dbReference type="RefSeq" id="XP_031560253.1"/>
    </source>
</evidence>
<evidence type="ECO:0000256" key="2">
    <source>
        <dbReference type="ARBA" id="ARBA00022737"/>
    </source>
</evidence>
<dbReference type="Proteomes" id="UP000515163">
    <property type="component" value="Unplaced"/>
</dbReference>
<feature type="region of interest" description="Disordered" evidence="5">
    <location>
        <begin position="671"/>
        <end position="701"/>
    </location>
</feature>
<dbReference type="Gene3D" id="3.40.50.300">
    <property type="entry name" value="P-loop containing nucleotide triphosphate hydrolases"/>
    <property type="match status" value="1"/>
</dbReference>
<organism evidence="8 9">
    <name type="scientific">Actinia tenebrosa</name>
    <name type="common">Australian red waratah sea anemone</name>
    <dbReference type="NCBI Taxonomy" id="6105"/>
    <lineage>
        <taxon>Eukaryota</taxon>
        <taxon>Metazoa</taxon>
        <taxon>Cnidaria</taxon>
        <taxon>Anthozoa</taxon>
        <taxon>Hexacorallia</taxon>
        <taxon>Actiniaria</taxon>
        <taxon>Actiniidae</taxon>
        <taxon>Actinia</taxon>
    </lineage>
</organism>
<dbReference type="InterPro" id="IPR020859">
    <property type="entry name" value="ROC"/>
</dbReference>
<accession>A0A6P8I5J8</accession>
<evidence type="ECO:0000256" key="5">
    <source>
        <dbReference type="SAM" id="MobiDB-lite"/>
    </source>
</evidence>
<dbReference type="PANTHER" id="PTHR48051">
    <property type="match status" value="1"/>
</dbReference>
<dbReference type="RefSeq" id="XP_031560252.1">
    <property type="nucleotide sequence ID" value="XM_031704392.1"/>
</dbReference>
<dbReference type="GO" id="GO:0005737">
    <property type="term" value="C:cytoplasm"/>
    <property type="evidence" value="ECO:0007669"/>
    <property type="project" value="TreeGrafter"/>
</dbReference>
<evidence type="ECO:0000313" key="9">
    <source>
        <dbReference type="RefSeq" id="XP_031560252.1"/>
    </source>
</evidence>
<feature type="coiled-coil region" evidence="4">
    <location>
        <begin position="514"/>
        <end position="541"/>
    </location>
</feature>
<reference evidence="9 10" key="1">
    <citation type="submission" date="2025-04" db="UniProtKB">
        <authorList>
            <consortium name="RefSeq"/>
        </authorList>
    </citation>
    <scope>IDENTIFICATION</scope>
    <source>
        <tissue evidence="9 10">Tentacle</tissue>
    </source>
</reference>
<dbReference type="SUPFAM" id="SSF47986">
    <property type="entry name" value="DEATH domain"/>
    <property type="match status" value="1"/>
</dbReference>
<dbReference type="GO" id="GO:0009966">
    <property type="term" value="P:regulation of signal transduction"/>
    <property type="evidence" value="ECO:0007669"/>
    <property type="project" value="UniProtKB-ARBA"/>
</dbReference>
<feature type="domain" description="Roc" evidence="7">
    <location>
        <begin position="379"/>
        <end position="591"/>
    </location>
</feature>
<dbReference type="Pfam" id="PF00531">
    <property type="entry name" value="Death"/>
    <property type="match status" value="1"/>
</dbReference>
<dbReference type="InterPro" id="IPR011029">
    <property type="entry name" value="DEATH-like_dom_sf"/>
</dbReference>
<dbReference type="SUPFAM" id="SSF52540">
    <property type="entry name" value="P-loop containing nucleoside triphosphate hydrolases"/>
    <property type="match status" value="1"/>
</dbReference>
<dbReference type="SMART" id="SM00005">
    <property type="entry name" value="DEATH"/>
    <property type="match status" value="1"/>
</dbReference>
<dbReference type="OrthoDB" id="676979at2759"/>
<evidence type="ECO:0000259" key="6">
    <source>
        <dbReference type="PROSITE" id="PS50017"/>
    </source>
</evidence>
<dbReference type="PANTHER" id="PTHR48051:SF1">
    <property type="entry name" value="RAS SUPPRESSOR PROTEIN 1"/>
    <property type="match status" value="1"/>
</dbReference>
<sequence length="1128" mass="129769">MQESYQEVQNFLSMAKEDDEGGLALDLTQESYKVFPFAILELKDLRTLRLNFSNLSSIPTSISRLINLKVLELKSNDFKKFPLALCELTNLELLDLSDNEIVTIPSEITKLKSLKTLKLRNTKLKGILSEYISALTSLEYLDVSKNALNAFPESFANLKELERLNIWQNSFAKAPSILIGLTKLKILDISYNKLEVFDLDLFTSGIKVEDLDLEGNELTTFPEKVCSLDSLQRLDVGRNKISDIPEDIKNLRKLEELWINNNNLNAFPKVICKLLSLETFSISYNNIKAVPNELAYLSELKNLELDHCGLDVMPLSICMLKNLKRLSLGGNNIQKIPIVVNSLHELLFINLIGNKDLKIPSQILKRGIKAIFNYLNETEVKKTIYQKVIFLGNVRAGKSSLSNTLIQGSSQLSDDRNRTVVLDEMAWTPEENLSLQVYDFGGSAWYDIVQHFFIDKHSIIFLVINLVDYTEDSYIENVEKWLQIVQARAPRAYLFIAATHIDLLSQQEVAAKKASILEIMKSREESQVENVEKEIERLKNLGNEGKTAFDRVKNSLMNRLILPTKIYSVSSKTLQNMTELKYDLLEKAKELGRVIPLSWQRLYHSLHTSDLSKSKKFLTYNDVAKLNYETTNATKAGFVHSPFITRKENQHSPETAKPKLLRTPTGTQMEYSKFKKPRKKTSEYKAPPSSAFRNPTENDEDREIGSMTRFRVQILKEDFPQLSFDKDRVHDILAFFHSIGDVLWYEGKPEIKNFVFHNQSFLIDLLKRIFSERPDELEVRGAVLMKHGLTSKTLEAARQELRTKGIMSIKYLRGLLDDLDVESKMIDAIMQLLVHFDLCYKVQDEVQENRITKLHFPWFLSDTVAQEATMMLERPPASGNWRFILEYEFPLGCPRALFESMAVRVHQVVPDHESIKHWKNGVYARIRDTKIMLYRTFDELDTITISFHVEGKVIPDLWSNLARLHREFRILMIRWPGILHEIWLVCPHCTNEGSTNPHRFQGENIERCCPENEENFTCPHAGEQGSIPGNLIFPQQASSDVPTDAELSKVAYMVGSDWKLLGRALGVDDYEIDQVNTDYDQLYEKAYQMLQQWKRERGSKAHCARLIIYLFIITVSLETPTQLTLVFS</sequence>
<dbReference type="InterPro" id="IPR003591">
    <property type="entry name" value="Leu-rich_rpt_typical-subtyp"/>
</dbReference>
<dbReference type="SMART" id="SM00365">
    <property type="entry name" value="LRR_SD22"/>
    <property type="match status" value="6"/>
</dbReference>
<keyword evidence="2" id="KW-0677">Repeat</keyword>
<dbReference type="Gene3D" id="3.80.10.10">
    <property type="entry name" value="Ribonuclease Inhibitor"/>
    <property type="match status" value="2"/>
</dbReference>
<dbReference type="RefSeq" id="XP_031560253.1">
    <property type="nucleotide sequence ID" value="XM_031704393.1"/>
</dbReference>
<dbReference type="GO" id="GO:0004674">
    <property type="term" value="F:protein serine/threonine kinase activity"/>
    <property type="evidence" value="ECO:0007669"/>
    <property type="project" value="UniProtKB-KW"/>
</dbReference>